<dbReference type="EMBL" id="JAOPHQ010000883">
    <property type="protein sequence ID" value="KAK0152861.1"/>
    <property type="molecule type" value="Genomic_DNA"/>
</dbReference>
<dbReference type="GO" id="GO:0000981">
    <property type="term" value="F:DNA-binding transcription factor activity, RNA polymerase II-specific"/>
    <property type="evidence" value="ECO:0007669"/>
    <property type="project" value="TreeGrafter"/>
</dbReference>
<proteinExistence type="predicted"/>
<dbReference type="GO" id="GO:0000978">
    <property type="term" value="F:RNA polymerase II cis-regulatory region sequence-specific DNA binding"/>
    <property type="evidence" value="ECO:0007669"/>
    <property type="project" value="TreeGrafter"/>
</dbReference>
<dbReference type="GO" id="GO:0005634">
    <property type="term" value="C:nucleus"/>
    <property type="evidence" value="ECO:0007669"/>
    <property type="project" value="UniProtKB-SubCell"/>
</dbReference>
<keyword evidence="3" id="KW-0832">Ubl conjugation</keyword>
<dbReference type="InterPro" id="IPR036388">
    <property type="entry name" value="WH-like_DNA-bd_sf"/>
</dbReference>
<evidence type="ECO:0000313" key="11">
    <source>
        <dbReference type="Proteomes" id="UP001174136"/>
    </source>
</evidence>
<dbReference type="SMART" id="SM00348">
    <property type="entry name" value="IRF"/>
    <property type="match status" value="1"/>
</dbReference>
<keyword evidence="7" id="KW-0804">Transcription</keyword>
<keyword evidence="4" id="KW-0805">Transcription regulation</keyword>
<dbReference type="InterPro" id="IPR036390">
    <property type="entry name" value="WH_DNA-bd_sf"/>
</dbReference>
<evidence type="ECO:0000256" key="5">
    <source>
        <dbReference type="ARBA" id="ARBA00023125"/>
    </source>
</evidence>
<dbReference type="FunFam" id="1.10.10.10:FF:000065">
    <property type="entry name" value="Interferon regulatory factor"/>
    <property type="match status" value="1"/>
</dbReference>
<accession>A0AA47N771</accession>
<keyword evidence="2" id="KW-1017">Isopeptide bond</keyword>
<dbReference type="PANTHER" id="PTHR11949">
    <property type="entry name" value="INTERFERON REGULATORY FACTOR"/>
    <property type="match status" value="1"/>
</dbReference>
<evidence type="ECO:0000256" key="1">
    <source>
        <dbReference type="ARBA" id="ARBA00004123"/>
    </source>
</evidence>
<feature type="domain" description="IRF tryptophan pentad repeat" evidence="9">
    <location>
        <begin position="5"/>
        <end position="113"/>
    </location>
</feature>
<comment type="caution">
    <text evidence="10">The sequence shown here is derived from an EMBL/GenBank/DDBJ whole genome shotgun (WGS) entry which is preliminary data.</text>
</comment>
<dbReference type="Proteomes" id="UP001174136">
    <property type="component" value="Unassembled WGS sequence"/>
</dbReference>
<dbReference type="AlphaFoldDB" id="A0AA47N771"/>
<organism evidence="10 11">
    <name type="scientific">Merluccius polli</name>
    <name type="common">Benguela hake</name>
    <name type="synonym">Merluccius cadenati</name>
    <dbReference type="NCBI Taxonomy" id="89951"/>
    <lineage>
        <taxon>Eukaryota</taxon>
        <taxon>Metazoa</taxon>
        <taxon>Chordata</taxon>
        <taxon>Craniata</taxon>
        <taxon>Vertebrata</taxon>
        <taxon>Euteleostomi</taxon>
        <taxon>Actinopterygii</taxon>
        <taxon>Neopterygii</taxon>
        <taxon>Teleostei</taxon>
        <taxon>Neoteleostei</taxon>
        <taxon>Acanthomorphata</taxon>
        <taxon>Zeiogadaria</taxon>
        <taxon>Gadariae</taxon>
        <taxon>Gadiformes</taxon>
        <taxon>Gadoidei</taxon>
        <taxon>Merlucciidae</taxon>
        <taxon>Merluccius</taxon>
    </lineage>
</organism>
<dbReference type="PROSITE" id="PS51507">
    <property type="entry name" value="IRF_2"/>
    <property type="match status" value="1"/>
</dbReference>
<dbReference type="GO" id="GO:0002376">
    <property type="term" value="P:immune system process"/>
    <property type="evidence" value="ECO:0007669"/>
    <property type="project" value="TreeGrafter"/>
</dbReference>
<sequence>MPVARMKMKPWLEKMIDSDQVTGLAWVSKEEKIFSITWKHAARHGWEVEKDASLFKHWAIHTGKYREGVDESDPKKWKANFRCAMNSLPDVEQIKCKSVNKGQQAVRVYRMMELTTTKDQRAKSGKRRVNARHFDNEKDIPLCTQLRSAHGRSDLPFDDMCSTQDNKIDSTDLEMMDEADFEAEIEIKSDSAYGGFEVSPEVSPHVSPQHTTGYEYSDDIVKICQQLELENWTQGGIVESNSTFGSDTNCSPWSDSSSDELELKYHVLGEMFHNVTAEESWGLTEYSQYEHPIHRLL</sequence>
<dbReference type="PANTHER" id="PTHR11949:SF3">
    <property type="entry name" value="INTERFERON REGULATORY FACTOR 1"/>
    <property type="match status" value="1"/>
</dbReference>
<keyword evidence="6" id="KW-0010">Activator</keyword>
<evidence type="ECO:0000256" key="7">
    <source>
        <dbReference type="ARBA" id="ARBA00023163"/>
    </source>
</evidence>
<dbReference type="CDD" id="cd00103">
    <property type="entry name" value="IRF"/>
    <property type="match status" value="1"/>
</dbReference>
<name>A0AA47N771_MERPO</name>
<evidence type="ECO:0000256" key="6">
    <source>
        <dbReference type="ARBA" id="ARBA00023159"/>
    </source>
</evidence>
<evidence type="ECO:0000256" key="2">
    <source>
        <dbReference type="ARBA" id="ARBA00022499"/>
    </source>
</evidence>
<evidence type="ECO:0000313" key="10">
    <source>
        <dbReference type="EMBL" id="KAK0152861.1"/>
    </source>
</evidence>
<evidence type="ECO:0000259" key="9">
    <source>
        <dbReference type="PROSITE" id="PS51507"/>
    </source>
</evidence>
<dbReference type="PRINTS" id="PR00267">
    <property type="entry name" value="INTFRNREGFCT"/>
</dbReference>
<dbReference type="InterPro" id="IPR001346">
    <property type="entry name" value="Interferon_reg_fact_DNA-bd_dom"/>
</dbReference>
<dbReference type="Pfam" id="PF00605">
    <property type="entry name" value="IRF"/>
    <property type="match status" value="1"/>
</dbReference>
<gene>
    <name evidence="10" type="primary">IRF2_0</name>
    <name evidence="10" type="ORF">N1851_005475</name>
</gene>
<comment type="subcellular location">
    <subcellularLocation>
        <location evidence="1">Nucleus</location>
    </subcellularLocation>
</comment>
<protein>
    <submittedName>
        <fullName evidence="10">Interferon regulatory factor 2</fullName>
    </submittedName>
</protein>
<dbReference type="Gene3D" id="1.10.10.10">
    <property type="entry name" value="Winged helix-like DNA-binding domain superfamily/Winged helix DNA-binding domain"/>
    <property type="match status" value="1"/>
</dbReference>
<evidence type="ECO:0000256" key="3">
    <source>
        <dbReference type="ARBA" id="ARBA00022843"/>
    </source>
</evidence>
<keyword evidence="8" id="KW-0539">Nucleus</keyword>
<evidence type="ECO:0000256" key="4">
    <source>
        <dbReference type="ARBA" id="ARBA00023015"/>
    </source>
</evidence>
<keyword evidence="5" id="KW-0238">DNA-binding</keyword>
<reference evidence="10" key="1">
    <citation type="journal article" date="2023" name="Front. Mar. Sci.">
        <title>A new Merluccius polli reference genome to investigate the effects of global change in West African waters.</title>
        <authorList>
            <person name="Mateo J.L."/>
            <person name="Blanco-Fernandez C."/>
            <person name="Garcia-Vazquez E."/>
            <person name="Machado-Schiaffino G."/>
        </authorList>
    </citation>
    <scope>NUCLEOTIDE SEQUENCE</scope>
    <source>
        <strain evidence="10">C29</strain>
        <tissue evidence="10">Fin</tissue>
    </source>
</reference>
<keyword evidence="11" id="KW-1185">Reference proteome</keyword>
<evidence type="ECO:0000256" key="8">
    <source>
        <dbReference type="ARBA" id="ARBA00023242"/>
    </source>
</evidence>
<dbReference type="SUPFAM" id="SSF46785">
    <property type="entry name" value="Winged helix' DNA-binding domain"/>
    <property type="match status" value="1"/>
</dbReference>